<reference evidence="1" key="1">
    <citation type="journal article" date="2011" name="Proc. Natl. Acad. Sci. U.S.A.">
        <title>The genome of the fire ant Solenopsis invicta.</title>
        <authorList>
            <person name="Wurm Y."/>
            <person name="Wang J."/>
            <person name="Riba-Grognuz O."/>
            <person name="Corona M."/>
            <person name="Nygaard S."/>
            <person name="Hunt B.G."/>
            <person name="Ingram K.K."/>
            <person name="Falquet L."/>
            <person name="Nipitwattanaphon M."/>
            <person name="Gotzek D."/>
            <person name="Dijkstra M.B."/>
            <person name="Oettler J."/>
            <person name="Comtesse F."/>
            <person name="Shih C.J."/>
            <person name="Wu W.J."/>
            <person name="Yang C.C."/>
            <person name="Thomas J."/>
            <person name="Beaudoing E."/>
            <person name="Pradervand S."/>
            <person name="Flegel V."/>
            <person name="Cook E.D."/>
            <person name="Fabbretti R."/>
            <person name="Stockinger H."/>
            <person name="Long L."/>
            <person name="Farmerie W.G."/>
            <person name="Oakey J."/>
            <person name="Boomsma J.J."/>
            <person name="Pamilo P."/>
            <person name="Yi S.V."/>
            <person name="Heinze J."/>
            <person name="Goodisman M.A."/>
            <person name="Farinelli L."/>
            <person name="Harshman K."/>
            <person name="Hulo N."/>
            <person name="Cerutti L."/>
            <person name="Xenarios I."/>
            <person name="Shoemaker D."/>
            <person name="Keller L."/>
        </authorList>
    </citation>
    <scope>NUCLEOTIDE SEQUENCE [LARGE SCALE GENOMIC DNA]</scope>
</reference>
<dbReference type="EMBL" id="GL767101">
    <property type="protein sequence ID" value="EFZ14147.1"/>
    <property type="molecule type" value="Genomic_DNA"/>
</dbReference>
<gene>
    <name evidence="1" type="ORF">SINV_14699</name>
</gene>
<name>E9IZ56_SOLIN</name>
<feature type="non-terminal residue" evidence="1">
    <location>
        <position position="1"/>
    </location>
</feature>
<protein>
    <submittedName>
        <fullName evidence="1">Uncharacterized protein</fullName>
    </submittedName>
</protein>
<dbReference type="AlphaFoldDB" id="E9IZ56"/>
<feature type="non-terminal residue" evidence="1">
    <location>
        <position position="143"/>
    </location>
</feature>
<accession>E9IZ56</accession>
<dbReference type="HOGENOM" id="CLU_1811077_0_0_1"/>
<sequence length="143" mass="16863">SLLSVRLNSAEVQQISELLIKIRERTPTEFVRKPRSFNDVMYWSYRISPLFIVYGTRSLYQFLLVQNWLKTKIIFYILKSIDSFCKLATLMFESNVPKTFENLLNILNVLGKFKNITREDFLQSALQSLVFGNFLAIRDHMQV</sequence>
<evidence type="ECO:0000313" key="1">
    <source>
        <dbReference type="EMBL" id="EFZ14147.1"/>
    </source>
</evidence>
<proteinExistence type="predicted"/>
<organism>
    <name type="scientific">Solenopsis invicta</name>
    <name type="common">Red imported fire ant</name>
    <name type="synonym">Solenopsis wagneri</name>
    <dbReference type="NCBI Taxonomy" id="13686"/>
    <lineage>
        <taxon>Eukaryota</taxon>
        <taxon>Metazoa</taxon>
        <taxon>Ecdysozoa</taxon>
        <taxon>Arthropoda</taxon>
        <taxon>Hexapoda</taxon>
        <taxon>Insecta</taxon>
        <taxon>Pterygota</taxon>
        <taxon>Neoptera</taxon>
        <taxon>Endopterygota</taxon>
        <taxon>Hymenoptera</taxon>
        <taxon>Apocrita</taxon>
        <taxon>Aculeata</taxon>
        <taxon>Formicoidea</taxon>
        <taxon>Formicidae</taxon>
        <taxon>Myrmicinae</taxon>
        <taxon>Solenopsis</taxon>
    </lineage>
</organism>